<sequence length="133" mass="15249">MQTITAALLIHLSLLSCGLLAQAPPETWQEHWFEHNQVIKRMFYNNDVAVYFDNLVDPSITWMNSFLTDVWLYTGRIYGTYGTWGAGSRLHAIFHTGRYPGGHPSNYMSPSHDNRNVIDCGNYTWKNGEGHEL</sequence>
<proteinExistence type="predicted"/>
<evidence type="ECO:0000313" key="3">
    <source>
        <dbReference type="WBParaSite" id="PSAMB.scaffold10661size3920.g33500.t1"/>
    </source>
</evidence>
<keyword evidence="1" id="KW-0732">Signal</keyword>
<keyword evidence="2" id="KW-1185">Reference proteome</keyword>
<protein>
    <submittedName>
        <fullName evidence="3">Uncharacterized protein</fullName>
    </submittedName>
</protein>
<reference evidence="3" key="1">
    <citation type="submission" date="2022-11" db="UniProtKB">
        <authorList>
            <consortium name="WormBaseParasite"/>
        </authorList>
    </citation>
    <scope>IDENTIFICATION</scope>
</reference>
<dbReference type="Proteomes" id="UP000887566">
    <property type="component" value="Unplaced"/>
</dbReference>
<feature type="signal peptide" evidence="1">
    <location>
        <begin position="1"/>
        <end position="21"/>
    </location>
</feature>
<organism evidence="2 3">
    <name type="scientific">Plectus sambesii</name>
    <dbReference type="NCBI Taxonomy" id="2011161"/>
    <lineage>
        <taxon>Eukaryota</taxon>
        <taxon>Metazoa</taxon>
        <taxon>Ecdysozoa</taxon>
        <taxon>Nematoda</taxon>
        <taxon>Chromadorea</taxon>
        <taxon>Plectida</taxon>
        <taxon>Plectina</taxon>
        <taxon>Plectoidea</taxon>
        <taxon>Plectidae</taxon>
        <taxon>Plectus</taxon>
    </lineage>
</organism>
<accession>A0A914UKA4</accession>
<evidence type="ECO:0000313" key="2">
    <source>
        <dbReference type="Proteomes" id="UP000887566"/>
    </source>
</evidence>
<evidence type="ECO:0000256" key="1">
    <source>
        <dbReference type="SAM" id="SignalP"/>
    </source>
</evidence>
<dbReference type="WBParaSite" id="PSAMB.scaffold10661size3920.g33500.t1">
    <property type="protein sequence ID" value="PSAMB.scaffold10661size3920.g33500.t1"/>
    <property type="gene ID" value="PSAMB.scaffold10661size3920.g33500"/>
</dbReference>
<dbReference type="AlphaFoldDB" id="A0A914UKA4"/>
<name>A0A914UKA4_9BILA</name>
<feature type="chain" id="PRO_5037271984" evidence="1">
    <location>
        <begin position="22"/>
        <end position="133"/>
    </location>
</feature>